<dbReference type="Pfam" id="PF00149">
    <property type="entry name" value="Metallophos"/>
    <property type="match status" value="1"/>
</dbReference>
<keyword evidence="1" id="KW-0732">Signal</keyword>
<dbReference type="Gene3D" id="3.60.21.10">
    <property type="match status" value="1"/>
</dbReference>
<proteinExistence type="predicted"/>
<evidence type="ECO:0000259" key="3">
    <source>
        <dbReference type="Pfam" id="PF00149"/>
    </source>
</evidence>
<evidence type="ECO:0000313" key="5">
    <source>
        <dbReference type="Proteomes" id="UP000266861"/>
    </source>
</evidence>
<organism evidence="4 5">
    <name type="scientific">Diversispora epigaea</name>
    <dbReference type="NCBI Taxonomy" id="1348612"/>
    <lineage>
        <taxon>Eukaryota</taxon>
        <taxon>Fungi</taxon>
        <taxon>Fungi incertae sedis</taxon>
        <taxon>Mucoromycota</taxon>
        <taxon>Glomeromycotina</taxon>
        <taxon>Glomeromycetes</taxon>
        <taxon>Diversisporales</taxon>
        <taxon>Diversisporaceae</taxon>
        <taxon>Diversispora</taxon>
    </lineage>
</organism>
<dbReference type="PANTHER" id="PTHR10161:SF14">
    <property type="entry name" value="TARTRATE-RESISTANT ACID PHOSPHATASE TYPE 5"/>
    <property type="match status" value="1"/>
</dbReference>
<reference evidence="4 5" key="1">
    <citation type="submission" date="2018-08" db="EMBL/GenBank/DDBJ databases">
        <title>Genome and evolution of the arbuscular mycorrhizal fungus Diversispora epigaea (formerly Glomus versiforme) and its bacterial endosymbionts.</title>
        <authorList>
            <person name="Sun X."/>
            <person name="Fei Z."/>
            <person name="Harrison M."/>
        </authorList>
    </citation>
    <scope>NUCLEOTIDE SEQUENCE [LARGE SCALE GENOMIC DNA]</scope>
    <source>
        <strain evidence="4 5">IT104</strain>
    </source>
</reference>
<sequence length="379" mass="44400">MKRLIFQYFNLRIIIIFSLIYFFTKVNSNDDEFESIKNYNRIKFVKDSSYVNQTIAIPFPHSFEETYPEDNLDFIVLGDWGKNSIEGSQNGVPLAMQKLAENLGTQFIVNVGDNFYKINSEDHQGVESVNDPKWKSIWLDVYKGRLAEIPWYTVAGNHDWYNNISAQIDYFWTKNPRFFFPALFYVRHSYFGPEKTKVTWIHIDTNIFYYEYNELDDVNNLFKSNFYDLGFNNEDALITKMKWIEEKLAENQDSEWIFVVGHHPLIGSCSDKYYMSNLPLLFERYRVTAYFAGHTHVLEYQSPKKKNFPVAYFTSGAGSKTSKKGCKGDWIAPKGTLGFLHVNIKNKKLNFEFVDATTDNTNIIYADNVNAIPLWYPKK</sequence>
<protein>
    <recommendedName>
        <fullName evidence="3">Calcineurin-like phosphoesterase domain-containing protein</fullName>
    </recommendedName>
</protein>
<dbReference type="InterPro" id="IPR004843">
    <property type="entry name" value="Calcineurin-like_PHP"/>
</dbReference>
<evidence type="ECO:0000256" key="2">
    <source>
        <dbReference type="ARBA" id="ARBA00022801"/>
    </source>
</evidence>
<evidence type="ECO:0000256" key="1">
    <source>
        <dbReference type="ARBA" id="ARBA00022729"/>
    </source>
</evidence>
<feature type="domain" description="Calcineurin-like phosphoesterase" evidence="3">
    <location>
        <begin position="74"/>
        <end position="297"/>
    </location>
</feature>
<comment type="caution">
    <text evidence="4">The sequence shown here is derived from an EMBL/GenBank/DDBJ whole genome shotgun (WGS) entry which is preliminary data.</text>
</comment>
<keyword evidence="2" id="KW-0378">Hydrolase</keyword>
<dbReference type="InterPro" id="IPR029052">
    <property type="entry name" value="Metallo-depent_PP-like"/>
</dbReference>
<evidence type="ECO:0000313" key="4">
    <source>
        <dbReference type="EMBL" id="RHZ74054.1"/>
    </source>
</evidence>
<accession>A0A397ILI5</accession>
<dbReference type="OrthoDB" id="411211at2759"/>
<gene>
    <name evidence="4" type="ORF">Glove_227g151</name>
</gene>
<dbReference type="EMBL" id="PQFF01000210">
    <property type="protein sequence ID" value="RHZ74054.1"/>
    <property type="molecule type" value="Genomic_DNA"/>
</dbReference>
<keyword evidence="5" id="KW-1185">Reference proteome</keyword>
<dbReference type="SUPFAM" id="SSF56300">
    <property type="entry name" value="Metallo-dependent phosphatases"/>
    <property type="match status" value="1"/>
</dbReference>
<dbReference type="Proteomes" id="UP000266861">
    <property type="component" value="Unassembled WGS sequence"/>
</dbReference>
<dbReference type="AlphaFoldDB" id="A0A397ILI5"/>
<dbReference type="STRING" id="1348612.A0A397ILI5"/>
<dbReference type="GO" id="GO:0016787">
    <property type="term" value="F:hydrolase activity"/>
    <property type="evidence" value="ECO:0007669"/>
    <property type="project" value="UniProtKB-KW"/>
</dbReference>
<dbReference type="InterPro" id="IPR051558">
    <property type="entry name" value="Metallophosphoesterase_PAP"/>
</dbReference>
<dbReference type="PANTHER" id="PTHR10161">
    <property type="entry name" value="TARTRATE-RESISTANT ACID PHOSPHATASE TYPE 5"/>
    <property type="match status" value="1"/>
</dbReference>
<name>A0A397ILI5_9GLOM</name>